<dbReference type="AlphaFoldDB" id="A0A543HUD9"/>
<dbReference type="RefSeq" id="WP_141843925.1">
    <property type="nucleotide sequence ID" value="NZ_VFPM01000002.1"/>
</dbReference>
<organism evidence="1 2">
    <name type="scientific">Humibacillus xanthopallidus</name>
    <dbReference type="NCBI Taxonomy" id="412689"/>
    <lineage>
        <taxon>Bacteria</taxon>
        <taxon>Bacillati</taxon>
        <taxon>Actinomycetota</taxon>
        <taxon>Actinomycetes</taxon>
        <taxon>Micrococcales</taxon>
        <taxon>Intrasporangiaceae</taxon>
        <taxon>Humibacillus</taxon>
    </lineage>
</organism>
<evidence type="ECO:0000313" key="1">
    <source>
        <dbReference type="EMBL" id="TQM61938.1"/>
    </source>
</evidence>
<evidence type="ECO:0000313" key="2">
    <source>
        <dbReference type="Proteomes" id="UP000316747"/>
    </source>
</evidence>
<dbReference type="Proteomes" id="UP000316747">
    <property type="component" value="Unassembled WGS sequence"/>
</dbReference>
<dbReference type="EMBL" id="VFPM01000002">
    <property type="protein sequence ID" value="TQM61938.1"/>
    <property type="molecule type" value="Genomic_DNA"/>
</dbReference>
<accession>A0A543HUD9</accession>
<keyword evidence="2" id="KW-1185">Reference proteome</keyword>
<comment type="caution">
    <text evidence="1">The sequence shown here is derived from an EMBL/GenBank/DDBJ whole genome shotgun (WGS) entry which is preliminary data.</text>
</comment>
<dbReference type="OrthoDB" id="583539at2"/>
<gene>
    <name evidence="1" type="ORF">FBY41_1960</name>
</gene>
<reference evidence="1 2" key="1">
    <citation type="submission" date="2019-06" db="EMBL/GenBank/DDBJ databases">
        <title>Genome sequencing of plant associated microbes to promote plant fitness in Sorghum bicolor and Oryza sativa.</title>
        <authorList>
            <person name="Coleman-Derr D."/>
        </authorList>
    </citation>
    <scope>NUCLEOTIDE SEQUENCE [LARGE SCALE GENOMIC DNA]</scope>
    <source>
        <strain evidence="1 2">KV-663</strain>
    </source>
</reference>
<name>A0A543HUD9_9MICO</name>
<protein>
    <submittedName>
        <fullName evidence="1">Uncharacterized protein</fullName>
    </submittedName>
</protein>
<sequence>MSDPRLLTAEDLLAGTATVHEVVVPAHVLRPGDPTERSETQGGPGLPGAVRLRPLTVGTLVLISRAARDDPSLVPLLLVKESMVEPAMSLDELRRLHAGLIHFLVSKVNTISGLSPSGDVLDDAVSSPVGQVHILLARHFGWSPDQVARLTPGQVAVYLAGVDALFDNAERPDEQAGPPTEPFLAGLP</sequence>
<proteinExistence type="predicted"/>